<sequence>MIVLNPADVRELLPMADAVDLMRTAFRAFSDGAVEQPVRHMVHSPSGDVLAVMPAHVSEGEYGFGLKAVSVVPENAERGLPVHAGLVLVFDHATGQPCALASGAAITAIRTAAASAAATDALARPDASTLAILGSGVQARSHLEAMTIVRPPKTVSVWNHRRETAERFAEWAGERVDCPVEVCATAAEAASGADVVCTVTASAEPVLAVADAGAHLNAVGSSFPDARELTGELVGRCRVFADSRESATRESGDLLAAVAEGHFAMDRIQAEIGEVLAGRHPGRESADEVTLFKSLGLAAQDVYSGLLLHRRAAATGIGTLLDFADADE</sequence>
<comment type="caution">
    <text evidence="1">The sequence shown here is derived from an EMBL/GenBank/DDBJ whole genome shotgun (WGS) entry which is preliminary data.</text>
</comment>
<dbReference type="Gene3D" id="3.40.50.720">
    <property type="entry name" value="NAD(P)-binding Rossmann-like Domain"/>
    <property type="match status" value="1"/>
</dbReference>
<organism evidence="1 2">
    <name type="scientific">Amycolatopsis halotolerans</name>
    <dbReference type="NCBI Taxonomy" id="330083"/>
    <lineage>
        <taxon>Bacteria</taxon>
        <taxon>Bacillati</taxon>
        <taxon>Actinomycetota</taxon>
        <taxon>Actinomycetes</taxon>
        <taxon>Pseudonocardiales</taxon>
        <taxon>Pseudonocardiaceae</taxon>
        <taxon>Amycolatopsis</taxon>
    </lineage>
</organism>
<dbReference type="InterPro" id="IPR023401">
    <property type="entry name" value="ODC_N"/>
</dbReference>
<evidence type="ECO:0000313" key="1">
    <source>
        <dbReference type="EMBL" id="MFC3514261.1"/>
    </source>
</evidence>
<dbReference type="InterPro" id="IPR036291">
    <property type="entry name" value="NAD(P)-bd_dom_sf"/>
</dbReference>
<dbReference type="Gene3D" id="3.30.1780.10">
    <property type="entry name" value="ornithine cyclodeaminase, domain 1"/>
    <property type="match status" value="1"/>
</dbReference>
<protein>
    <submittedName>
        <fullName evidence="1">Ornithine cyclodeaminase family protein</fullName>
    </submittedName>
</protein>
<name>A0ABV7QLR0_9PSEU</name>
<dbReference type="Pfam" id="PF02423">
    <property type="entry name" value="OCD_Mu_crystall"/>
    <property type="match status" value="1"/>
</dbReference>
<dbReference type="EMBL" id="JBHRWI010000039">
    <property type="protein sequence ID" value="MFC3514261.1"/>
    <property type="molecule type" value="Genomic_DNA"/>
</dbReference>
<dbReference type="RefSeq" id="WP_377872180.1">
    <property type="nucleotide sequence ID" value="NZ_JBHMAY010000037.1"/>
</dbReference>
<gene>
    <name evidence="1" type="ORF">ACFORO_29120</name>
</gene>
<accession>A0ABV7QLR0</accession>
<dbReference type="PIRSF" id="PIRSF001439">
    <property type="entry name" value="CryM"/>
    <property type="match status" value="1"/>
</dbReference>
<dbReference type="PANTHER" id="PTHR13812">
    <property type="entry name" value="KETIMINE REDUCTASE MU-CRYSTALLIN"/>
    <property type="match status" value="1"/>
</dbReference>
<reference evidence="2" key="1">
    <citation type="journal article" date="2019" name="Int. J. Syst. Evol. Microbiol.">
        <title>The Global Catalogue of Microorganisms (GCM) 10K type strain sequencing project: providing services to taxonomists for standard genome sequencing and annotation.</title>
        <authorList>
            <consortium name="The Broad Institute Genomics Platform"/>
            <consortium name="The Broad Institute Genome Sequencing Center for Infectious Disease"/>
            <person name="Wu L."/>
            <person name="Ma J."/>
        </authorList>
    </citation>
    <scope>NUCLEOTIDE SEQUENCE [LARGE SCALE GENOMIC DNA]</scope>
    <source>
        <strain evidence="2">CGMCC 4.7682</strain>
    </source>
</reference>
<dbReference type="InterPro" id="IPR003462">
    <property type="entry name" value="ODC_Mu_crystall"/>
</dbReference>
<dbReference type="Proteomes" id="UP001595764">
    <property type="component" value="Unassembled WGS sequence"/>
</dbReference>
<evidence type="ECO:0000313" key="2">
    <source>
        <dbReference type="Proteomes" id="UP001595764"/>
    </source>
</evidence>
<proteinExistence type="predicted"/>
<dbReference type="SUPFAM" id="SSF51735">
    <property type="entry name" value="NAD(P)-binding Rossmann-fold domains"/>
    <property type="match status" value="1"/>
</dbReference>
<dbReference type="PANTHER" id="PTHR13812:SF19">
    <property type="entry name" value="KETIMINE REDUCTASE MU-CRYSTALLIN"/>
    <property type="match status" value="1"/>
</dbReference>
<keyword evidence="2" id="KW-1185">Reference proteome</keyword>